<accession>A0A0C1NID1</accession>
<dbReference type="Pfam" id="PF14065">
    <property type="entry name" value="Pvc16_N"/>
    <property type="match status" value="1"/>
</dbReference>
<proteinExistence type="predicted"/>
<comment type="caution">
    <text evidence="2">The sequence shown here is derived from an EMBL/GenBank/DDBJ whole genome shotgun (WGS) entry which is preliminary data.</text>
</comment>
<evidence type="ECO:0000313" key="2">
    <source>
        <dbReference type="EMBL" id="KIE12566.1"/>
    </source>
</evidence>
<dbReference type="STRING" id="1479485.DA73_0209130"/>
<organism evidence="2">
    <name type="scientific">Tolypothrix bouteillei VB521301</name>
    <dbReference type="NCBI Taxonomy" id="1479485"/>
    <lineage>
        <taxon>Bacteria</taxon>
        <taxon>Bacillati</taxon>
        <taxon>Cyanobacteriota</taxon>
        <taxon>Cyanophyceae</taxon>
        <taxon>Nostocales</taxon>
        <taxon>Tolypothrichaceae</taxon>
        <taxon>Tolypothrix</taxon>
    </lineage>
</organism>
<evidence type="ECO:0000259" key="1">
    <source>
        <dbReference type="Pfam" id="PF14065"/>
    </source>
</evidence>
<gene>
    <name evidence="2" type="ORF">DA73_0209130</name>
</gene>
<name>A0A0C1NID1_9CYAN</name>
<sequence>MTNYLAVATVTATLQRVLQQALEVDLPGIVVTTEHPGDNGEGIPDKRVNLYLYQAIPNSVRQKADPRNHRKEDSIKNSQVALDLFYLLSFYGEEKQLEPQRFMGSAVRTIIDNPFLTPHMIQETMSQSDYNFLLDSTLDQQVDKISVVPTDLSKEELAKIWSLYFQPPYVLSFAISASAILIKGNKSGGRALPVRKIATYSTPNSPRISHVVSADGVFQPIHSSSLLTIRGEKFRSEHLQIKIGDAKLSPQKVESVEIKLDLSELSQLERASLRAGIQSLQLLHPTELLAKSSPLKMAGSNVVPFVLVPKVMSVEVTKIEENLERLYAAIVKVELDLIVGVGQRVFLFLNERSTSMEAAYIFSAEPRSDDSNIVTFTVNDVKRGEYLVRVQIDGAESPIDVDTQVGSQTFEQYIRPAIAIA</sequence>
<dbReference type="OrthoDB" id="527247at2"/>
<dbReference type="AlphaFoldDB" id="A0A0C1NID1"/>
<reference evidence="2" key="1">
    <citation type="journal article" date="2015" name="Genome Announc.">
        <title>Draft Genome Sequence of Tolypothrix boutellei Strain VB521301.</title>
        <authorList>
            <person name="Chandrababunaidu M.M."/>
            <person name="Singh D."/>
            <person name="Sen D."/>
            <person name="Bhan S."/>
            <person name="Das S."/>
            <person name="Gupta A."/>
            <person name="Adhikary S.P."/>
            <person name="Tripathy S."/>
        </authorList>
    </citation>
    <scope>NUCLEOTIDE SEQUENCE</scope>
    <source>
        <strain evidence="2">VB521301</strain>
    </source>
</reference>
<dbReference type="InterPro" id="IPR025351">
    <property type="entry name" value="Pvc16_N"/>
</dbReference>
<feature type="domain" description="Pvc16 N-terminal" evidence="1">
    <location>
        <begin position="9"/>
        <end position="195"/>
    </location>
</feature>
<dbReference type="EMBL" id="JHEG02000032">
    <property type="protein sequence ID" value="KIE12566.1"/>
    <property type="molecule type" value="Genomic_DNA"/>
</dbReference>
<protein>
    <recommendedName>
        <fullName evidence="1">Pvc16 N-terminal domain-containing protein</fullName>
    </recommendedName>
</protein>